<keyword evidence="1" id="KW-0812">Transmembrane</keyword>
<reference evidence="2 3" key="1">
    <citation type="submission" date="2016-07" db="EMBL/GenBank/DDBJ databases">
        <title>Caryophanon latum genome sequencing.</title>
        <authorList>
            <person name="Verma A."/>
            <person name="Pal Y."/>
            <person name="Krishnamurthi S."/>
        </authorList>
    </citation>
    <scope>NUCLEOTIDE SEQUENCE [LARGE SCALE GENOMIC DNA]</scope>
    <source>
        <strain evidence="2 3">DSM 14151</strain>
    </source>
</reference>
<evidence type="ECO:0000313" key="3">
    <source>
        <dbReference type="Proteomes" id="UP000093482"/>
    </source>
</evidence>
<accession>A0A1C0Z2A3</accession>
<evidence type="ECO:0000313" key="2">
    <source>
        <dbReference type="EMBL" id="OCS93533.1"/>
    </source>
</evidence>
<evidence type="ECO:0000256" key="1">
    <source>
        <dbReference type="SAM" id="Phobius"/>
    </source>
</evidence>
<dbReference type="Proteomes" id="UP000093482">
    <property type="component" value="Unassembled WGS sequence"/>
</dbReference>
<protein>
    <recommendedName>
        <fullName evidence="4">DUF3137 domain-containing protein</fullName>
    </recommendedName>
</protein>
<sequence>MYPKFEEVNDALTFDQYELDDQLREILKPTWYWTGINMSFIALSIALLTTNWLMSLVLVSGVVWSIVQHARVRKRMRTEYEQQYRTLVVKPTLHSFEKAYKEIGIEMTCEYVADGALHDDIIDASPLAMYKGHMRSSDDYISGTYRQLPYKGAVVTLYKDTVEDTVFADPYMLVAFEGTVLYVELPVACHGTHRIISGVFIATDWKTTIEKQVSLVAYKALLKQDEQLKQLEVTAETDVAFQARFKVHTNDEEELRSFLNEHVQKELLTLFPVLRKHDVSMQLLIKGKALYIVLQRNRYVAEERMHLALDDEQLHSIYAGLMLQLRVIEAFHPAIASMKKTSEP</sequence>
<keyword evidence="1" id="KW-1133">Transmembrane helix</keyword>
<dbReference type="EMBL" id="MATO01000007">
    <property type="protein sequence ID" value="OCS93533.1"/>
    <property type="molecule type" value="Genomic_DNA"/>
</dbReference>
<gene>
    <name evidence="2" type="ORF">A6K76_05175</name>
</gene>
<name>A0A1C0Z2A3_9BACL</name>
<dbReference type="Pfam" id="PF11335">
    <property type="entry name" value="DUF3137"/>
    <property type="match status" value="1"/>
</dbReference>
<keyword evidence="3" id="KW-1185">Reference proteome</keyword>
<proteinExistence type="predicted"/>
<keyword evidence="1" id="KW-0472">Membrane</keyword>
<dbReference type="OrthoDB" id="9837721at2"/>
<dbReference type="AlphaFoldDB" id="A0A1C0Z2A3"/>
<comment type="caution">
    <text evidence="2">The sequence shown here is derived from an EMBL/GenBank/DDBJ whole genome shotgun (WGS) entry which is preliminary data.</text>
</comment>
<feature type="transmembrane region" description="Helical" evidence="1">
    <location>
        <begin position="40"/>
        <end position="67"/>
    </location>
</feature>
<dbReference type="RefSeq" id="WP_066461666.1">
    <property type="nucleotide sequence ID" value="NZ_MATO01000007.1"/>
</dbReference>
<evidence type="ECO:0008006" key="4">
    <source>
        <dbReference type="Google" id="ProtNLM"/>
    </source>
</evidence>
<dbReference type="InterPro" id="IPR021484">
    <property type="entry name" value="DUF3137"/>
</dbReference>
<organism evidence="2 3">
    <name type="scientific">Caryophanon latum</name>
    <dbReference type="NCBI Taxonomy" id="33977"/>
    <lineage>
        <taxon>Bacteria</taxon>
        <taxon>Bacillati</taxon>
        <taxon>Bacillota</taxon>
        <taxon>Bacilli</taxon>
        <taxon>Bacillales</taxon>
        <taxon>Caryophanaceae</taxon>
        <taxon>Caryophanon</taxon>
    </lineage>
</organism>